<dbReference type="Proteomes" id="UP000030151">
    <property type="component" value="Unassembled WGS sequence"/>
</dbReference>
<protein>
    <recommendedName>
        <fullName evidence="1">SRR1-like domain-containing protein</fullName>
    </recommendedName>
</protein>
<proteinExistence type="predicted"/>
<dbReference type="Pfam" id="PF07985">
    <property type="entry name" value="SRR1"/>
    <property type="match status" value="1"/>
</dbReference>
<evidence type="ECO:0000313" key="3">
    <source>
        <dbReference type="Proteomes" id="UP000030151"/>
    </source>
</evidence>
<evidence type="ECO:0000313" key="2">
    <source>
        <dbReference type="EMBL" id="EXV05839.1"/>
    </source>
</evidence>
<sequence length="363" mass="40401">MSGHDSAASVDEWSDLDEEEAGLRDAFVASVRELYDAGTPFFTKEMIQLAQDQVDEIAEGSVSTEKVEHLGFDGKMHSQSLPPSYFFSKIDDGILVPIVGYKSFEALTILPPNRVDDNLFVSVRVSGSLRLINKPPDILQDDARCAFNQYFDLWQQGKDWADLKERIRPHLSTLPMTIDKIIGFGLGVLTMEAGCNDDDGWVKRCSEQHALMLTLAKMLQEHTGNSVKCFAQDPAYSNTCKDILGKRDVDIVHGDTGFLLVDENSIVLSFSPNVPVRQVIADLARPAMMVCNMISRSTTREWRRRGGVNISPFTTDPVSPRVMAMKEEYIELPINTVKSLGNSAVYIRNTKTSKPPQGQSTFS</sequence>
<dbReference type="PANTHER" id="PTHR42080:SF3">
    <property type="entry name" value="SRR1-LIKE DOMAIN-CONTAINING PROTEIN"/>
    <property type="match status" value="1"/>
</dbReference>
<accession>A0A0A1V6J9</accession>
<dbReference type="eggNOG" id="ENOG502SF95">
    <property type="taxonomic scope" value="Eukaryota"/>
</dbReference>
<dbReference type="PANTHER" id="PTHR42080">
    <property type="entry name" value="SRR1 DOMAIN-CONTAINING PROTEIN"/>
    <property type="match status" value="1"/>
</dbReference>
<dbReference type="InterPro" id="IPR012942">
    <property type="entry name" value="SRR1-like"/>
</dbReference>
<name>A0A0A1V6J9_9HYPO</name>
<evidence type="ECO:0000259" key="1">
    <source>
        <dbReference type="Pfam" id="PF07985"/>
    </source>
</evidence>
<reference evidence="2 3" key="1">
    <citation type="submission" date="2014-02" db="EMBL/GenBank/DDBJ databases">
        <title>The genome sequence of the entomopathogenic fungus Metarhizium robertsii ARSEF 2575.</title>
        <authorList>
            <person name="Giuliano Garisto Donzelli B."/>
            <person name="Roe B.A."/>
            <person name="Macmil S.L."/>
            <person name="Krasnoff S.B."/>
            <person name="Gibson D.M."/>
        </authorList>
    </citation>
    <scope>NUCLEOTIDE SEQUENCE [LARGE SCALE GENOMIC DNA]</scope>
    <source>
        <strain evidence="2 3">ARSEF 2575</strain>
    </source>
</reference>
<comment type="caution">
    <text evidence="2">The sequence shown here is derived from an EMBL/GenBank/DDBJ whole genome shotgun (WGS) entry which is preliminary data.</text>
</comment>
<feature type="domain" description="SRR1-like" evidence="1">
    <location>
        <begin position="167"/>
        <end position="301"/>
    </location>
</feature>
<dbReference type="AlphaFoldDB" id="A0A0A1V6J9"/>
<organism evidence="2 3">
    <name type="scientific">Metarhizium robertsii</name>
    <dbReference type="NCBI Taxonomy" id="568076"/>
    <lineage>
        <taxon>Eukaryota</taxon>
        <taxon>Fungi</taxon>
        <taxon>Dikarya</taxon>
        <taxon>Ascomycota</taxon>
        <taxon>Pezizomycotina</taxon>
        <taxon>Sordariomycetes</taxon>
        <taxon>Hypocreomycetidae</taxon>
        <taxon>Hypocreales</taxon>
        <taxon>Clavicipitaceae</taxon>
        <taxon>Metarhizium</taxon>
    </lineage>
</organism>
<gene>
    <name evidence="2" type="ORF">X797_000556</name>
</gene>
<dbReference type="HOGENOM" id="CLU_032332_0_0_1"/>
<dbReference type="OrthoDB" id="5230585at2759"/>
<dbReference type="EMBL" id="JELW01000001">
    <property type="protein sequence ID" value="EXV05839.1"/>
    <property type="molecule type" value="Genomic_DNA"/>
</dbReference>